<accession>A0A0M8PBD5</accession>
<organism evidence="1 2">
    <name type="scientific">Penicillium nordicum</name>
    <dbReference type="NCBI Taxonomy" id="229535"/>
    <lineage>
        <taxon>Eukaryota</taxon>
        <taxon>Fungi</taxon>
        <taxon>Dikarya</taxon>
        <taxon>Ascomycota</taxon>
        <taxon>Pezizomycotina</taxon>
        <taxon>Eurotiomycetes</taxon>
        <taxon>Eurotiomycetidae</taxon>
        <taxon>Eurotiales</taxon>
        <taxon>Aspergillaceae</taxon>
        <taxon>Penicillium</taxon>
    </lineage>
</organism>
<proteinExistence type="predicted"/>
<evidence type="ECO:0000313" key="2">
    <source>
        <dbReference type="Proteomes" id="UP000037696"/>
    </source>
</evidence>
<gene>
    <name evidence="1" type="ORF">ACN38_g44</name>
</gene>
<reference evidence="1 2" key="1">
    <citation type="submission" date="2015-08" db="EMBL/GenBank/DDBJ databases">
        <title>Genome sequencing of Penicillium nordicum.</title>
        <authorList>
            <person name="Nguyen H.D."/>
            <person name="Seifert K.A."/>
        </authorList>
    </citation>
    <scope>NUCLEOTIDE SEQUENCE [LARGE SCALE GENOMIC DNA]</scope>
    <source>
        <strain evidence="1 2">DAOMC 185683</strain>
    </source>
</reference>
<name>A0A0M8PBD5_9EURO</name>
<evidence type="ECO:0000313" key="1">
    <source>
        <dbReference type="EMBL" id="KOS48998.1"/>
    </source>
</evidence>
<dbReference type="EMBL" id="LHQQ01000001">
    <property type="protein sequence ID" value="KOS48998.1"/>
    <property type="molecule type" value="Genomic_DNA"/>
</dbReference>
<dbReference type="Proteomes" id="UP000037696">
    <property type="component" value="Unassembled WGS sequence"/>
</dbReference>
<keyword evidence="2" id="KW-1185">Reference proteome</keyword>
<sequence>MYTNNIETPTGVNARLCVDHPDLTSNLFRDTLEFSRSDHPITASDAGVRRVLQTHPIHVAADFDITFEHVKNLAAG</sequence>
<protein>
    <submittedName>
        <fullName evidence="1">Uncharacterized protein</fullName>
    </submittedName>
</protein>
<comment type="caution">
    <text evidence="1">The sequence shown here is derived from an EMBL/GenBank/DDBJ whole genome shotgun (WGS) entry which is preliminary data.</text>
</comment>
<dbReference type="AlphaFoldDB" id="A0A0M8PBD5"/>